<dbReference type="AlphaFoldDB" id="A0A085LPY3"/>
<dbReference type="SMART" id="SM00408">
    <property type="entry name" value="IGc2"/>
    <property type="match status" value="1"/>
</dbReference>
<keyword evidence="2" id="KW-0732">Signal</keyword>
<keyword evidence="6" id="KW-0812">Transmembrane</keyword>
<dbReference type="SMART" id="SM00082">
    <property type="entry name" value="LRRCT"/>
    <property type="match status" value="1"/>
</dbReference>
<dbReference type="FunFam" id="3.80.10.10:FF:001164">
    <property type="entry name" value="GH01279p"/>
    <property type="match status" value="1"/>
</dbReference>
<keyword evidence="10" id="KW-1185">Reference proteome</keyword>
<dbReference type="PROSITE" id="PS50835">
    <property type="entry name" value="IG_LIKE"/>
    <property type="match status" value="1"/>
</dbReference>
<dbReference type="EMBL" id="KL363343">
    <property type="protein sequence ID" value="KFD47029.1"/>
    <property type="molecule type" value="Genomic_DNA"/>
</dbReference>
<keyword evidence="6" id="KW-0472">Membrane</keyword>
<dbReference type="InterPro" id="IPR003961">
    <property type="entry name" value="FN3_dom"/>
</dbReference>
<evidence type="ECO:0000256" key="2">
    <source>
        <dbReference type="ARBA" id="ARBA00022729"/>
    </source>
</evidence>
<feature type="domain" description="Ig-like" evidence="7">
    <location>
        <begin position="455"/>
        <end position="547"/>
    </location>
</feature>
<dbReference type="PRINTS" id="PR00019">
    <property type="entry name" value="LEURICHRPT"/>
</dbReference>
<gene>
    <name evidence="9" type="ORF">M513_12111</name>
</gene>
<protein>
    <recommendedName>
        <fullName evidence="11">Leucine Rich repeat-containing domain protein</fullName>
    </recommendedName>
</protein>
<proteinExistence type="predicted"/>
<evidence type="ECO:0000259" key="7">
    <source>
        <dbReference type="PROSITE" id="PS50835"/>
    </source>
</evidence>
<dbReference type="PANTHER" id="PTHR45712">
    <property type="entry name" value="AGAP008170-PA"/>
    <property type="match status" value="1"/>
</dbReference>
<keyword evidence="1" id="KW-0433">Leucine-rich repeat</keyword>
<dbReference type="SMART" id="SM00409">
    <property type="entry name" value="IG"/>
    <property type="match status" value="1"/>
</dbReference>
<dbReference type="Proteomes" id="UP000030764">
    <property type="component" value="Unassembled WGS sequence"/>
</dbReference>
<dbReference type="Pfam" id="PF13855">
    <property type="entry name" value="LRR_8"/>
    <property type="match status" value="3"/>
</dbReference>
<feature type="transmembrane region" description="Helical" evidence="6">
    <location>
        <begin position="665"/>
        <end position="687"/>
    </location>
</feature>
<evidence type="ECO:0000256" key="3">
    <source>
        <dbReference type="ARBA" id="ARBA00022737"/>
    </source>
</evidence>
<dbReference type="InterPro" id="IPR007110">
    <property type="entry name" value="Ig-like_dom"/>
</dbReference>
<dbReference type="CDD" id="cd00096">
    <property type="entry name" value="Ig"/>
    <property type="match status" value="1"/>
</dbReference>
<dbReference type="InterPro" id="IPR003598">
    <property type="entry name" value="Ig_sub2"/>
</dbReference>
<keyword evidence="6" id="KW-1133">Transmembrane helix</keyword>
<dbReference type="InterPro" id="IPR000483">
    <property type="entry name" value="Cys-rich_flank_reg_C"/>
</dbReference>
<evidence type="ECO:0008006" key="11">
    <source>
        <dbReference type="Google" id="ProtNLM"/>
    </source>
</evidence>
<dbReference type="SUPFAM" id="SSF48726">
    <property type="entry name" value="Immunoglobulin"/>
    <property type="match status" value="1"/>
</dbReference>
<evidence type="ECO:0000256" key="6">
    <source>
        <dbReference type="SAM" id="Phobius"/>
    </source>
</evidence>
<dbReference type="InterPro" id="IPR036179">
    <property type="entry name" value="Ig-like_dom_sf"/>
</dbReference>
<dbReference type="PROSITE" id="PS50853">
    <property type="entry name" value="FN3"/>
    <property type="match status" value="1"/>
</dbReference>
<keyword evidence="4" id="KW-1015">Disulfide bond</keyword>
<feature type="domain" description="Fibronectin type-III" evidence="8">
    <location>
        <begin position="547"/>
        <end position="646"/>
    </location>
</feature>
<dbReference type="SUPFAM" id="SSF49265">
    <property type="entry name" value="Fibronectin type III"/>
    <property type="match status" value="1"/>
</dbReference>
<evidence type="ECO:0000256" key="1">
    <source>
        <dbReference type="ARBA" id="ARBA00022614"/>
    </source>
</evidence>
<reference evidence="9 10" key="1">
    <citation type="journal article" date="2014" name="Nat. Genet.">
        <title>Genome and transcriptome of the porcine whipworm Trichuris suis.</title>
        <authorList>
            <person name="Jex A.R."/>
            <person name="Nejsum P."/>
            <person name="Schwarz E.M."/>
            <person name="Hu L."/>
            <person name="Young N.D."/>
            <person name="Hall R.S."/>
            <person name="Korhonen P.K."/>
            <person name="Liao S."/>
            <person name="Thamsborg S."/>
            <person name="Xia J."/>
            <person name="Xu P."/>
            <person name="Wang S."/>
            <person name="Scheerlinck J.P."/>
            <person name="Hofmann A."/>
            <person name="Sternberg P.W."/>
            <person name="Wang J."/>
            <person name="Gasser R.B."/>
        </authorList>
    </citation>
    <scope>NUCLEOTIDE SEQUENCE [LARGE SCALE GENOMIC DNA]</scope>
    <source>
        <strain evidence="9">DCEP-RM93M</strain>
    </source>
</reference>
<dbReference type="InterPro" id="IPR013098">
    <property type="entry name" value="Ig_I-set"/>
</dbReference>
<dbReference type="CDD" id="cd00063">
    <property type="entry name" value="FN3"/>
    <property type="match status" value="1"/>
</dbReference>
<keyword evidence="5" id="KW-0325">Glycoprotein</keyword>
<dbReference type="Gene3D" id="3.80.10.10">
    <property type="entry name" value="Ribonuclease Inhibitor"/>
    <property type="match status" value="3"/>
</dbReference>
<evidence type="ECO:0000256" key="5">
    <source>
        <dbReference type="ARBA" id="ARBA00023180"/>
    </source>
</evidence>
<evidence type="ECO:0000259" key="8">
    <source>
        <dbReference type="PROSITE" id="PS50853"/>
    </source>
</evidence>
<dbReference type="InterPro" id="IPR032675">
    <property type="entry name" value="LRR_dom_sf"/>
</dbReference>
<dbReference type="SMART" id="SM00369">
    <property type="entry name" value="LRR_TYP"/>
    <property type="match status" value="9"/>
</dbReference>
<dbReference type="Pfam" id="PF07679">
    <property type="entry name" value="I-set"/>
    <property type="match status" value="1"/>
</dbReference>
<accession>A0A085LPY3</accession>
<evidence type="ECO:0000256" key="4">
    <source>
        <dbReference type="ARBA" id="ARBA00023157"/>
    </source>
</evidence>
<evidence type="ECO:0000313" key="10">
    <source>
        <dbReference type="Proteomes" id="UP000030764"/>
    </source>
</evidence>
<dbReference type="Gene3D" id="2.60.40.10">
    <property type="entry name" value="Immunoglobulins"/>
    <property type="match status" value="2"/>
</dbReference>
<dbReference type="PROSITE" id="PS51450">
    <property type="entry name" value="LRR"/>
    <property type="match status" value="3"/>
</dbReference>
<dbReference type="InterPro" id="IPR001611">
    <property type="entry name" value="Leu-rich_rpt"/>
</dbReference>
<name>A0A085LPY3_9BILA</name>
<dbReference type="SUPFAM" id="SSF52058">
    <property type="entry name" value="L domain-like"/>
    <property type="match status" value="1"/>
</dbReference>
<keyword evidence="3" id="KW-0677">Repeat</keyword>
<dbReference type="InterPro" id="IPR050333">
    <property type="entry name" value="SLRP"/>
</dbReference>
<dbReference type="InterPro" id="IPR003591">
    <property type="entry name" value="Leu-rich_rpt_typical-subtyp"/>
</dbReference>
<dbReference type="Pfam" id="PF00041">
    <property type="entry name" value="fn3"/>
    <property type="match status" value="1"/>
</dbReference>
<organism evidence="9 10">
    <name type="scientific">Trichuris suis</name>
    <name type="common">pig whipworm</name>
    <dbReference type="NCBI Taxonomy" id="68888"/>
    <lineage>
        <taxon>Eukaryota</taxon>
        <taxon>Metazoa</taxon>
        <taxon>Ecdysozoa</taxon>
        <taxon>Nematoda</taxon>
        <taxon>Enoplea</taxon>
        <taxon>Dorylaimia</taxon>
        <taxon>Trichinellida</taxon>
        <taxon>Trichuridae</taxon>
        <taxon>Trichuris</taxon>
    </lineage>
</organism>
<evidence type="ECO:0000313" key="9">
    <source>
        <dbReference type="EMBL" id="KFD47029.1"/>
    </source>
</evidence>
<dbReference type="PANTHER" id="PTHR45712:SF22">
    <property type="entry name" value="INSULIN-LIKE GROWTH FACTOR-BINDING PROTEIN COMPLEX ACID LABILE SUBUNIT"/>
    <property type="match status" value="1"/>
</dbReference>
<dbReference type="InterPro" id="IPR003599">
    <property type="entry name" value="Ig_sub"/>
</dbReference>
<sequence length="733" mass="82663">MIGPLKQRRDSTQPNWSFTALVSLEMRLASKFAFSMLLRIFYVRIEGAWPADDCPMPCRCELRHSERFQELLKTVDCFDSQLTAFPENLPTETQVLILRQNHIRLLPSQELWLPDLVHLDLSHNRISSLTSEDFREYVFDGVYNLRVLDLSFNHLRRLRSNDFRGLFNLEELSLADNRIGSIADNAFHGLLKLEALRLTGNRLAFIQSGWFAGLKTLTSLLLNRNQLTVLTSDNFHSLNELLTLDLSRNKIFHIHETAFAGIGKLDSLRLSSNVLTVVPHQALHRLGSLRSINLSQNPIYKVRTDDFANLPRLRDVNLSTMQRLRLIERGAFKNLPELLVVELHDNPYLGYVDRLSFVNTPSVSHLFLHNNNLTTVEEEVIDRLDNLQEVSLYGNPLRCDCNIRWMSLSISGGASGRSRITYHEAERMLCDSPPEHKYKLFVSLNVSSIPSSCPPRILYTFAPKENRKPGDTQTYDCRAVGIPQPEIRWTTADGQTIDPTVYHPRRSVINGQTLVLNHVTVDDQGTYICKAENTEGRSERATTLNVTEMQVHLFPVQVSATSVTVTWNGTDAQGGGGTVFQIFYRPSELSSRHQYAGTVTPVMRTYTIQNLQPNSVYDICIAMEDGDDVVVHLSCKRLKTLKLDPATAQQRQQQLLRSRGPSTTVGAILGIVACVLIVLCLTVVALLRARIAQRRAGGKFSRLSDFVAQLESGVVVASLDQLAELKARGYSIV</sequence>
<dbReference type="InterPro" id="IPR013783">
    <property type="entry name" value="Ig-like_fold"/>
</dbReference>
<dbReference type="Pfam" id="PF00560">
    <property type="entry name" value="LRR_1"/>
    <property type="match status" value="2"/>
</dbReference>
<dbReference type="InterPro" id="IPR036116">
    <property type="entry name" value="FN3_sf"/>
</dbReference>